<sequence>MKLFKNMSQIESDNWNKSAVLGFYTYMLLLFIDQTYNLLFASNLFSSSVIFWAGLIVAFGTDFILNLTTKRK</sequence>
<keyword evidence="1" id="KW-0812">Transmembrane</keyword>
<dbReference type="OrthoDB" id="2440798at2"/>
<name>A0A345PIY1_9BACI</name>
<feature type="transmembrane region" description="Helical" evidence="1">
    <location>
        <begin position="21"/>
        <end position="39"/>
    </location>
</feature>
<protein>
    <submittedName>
        <fullName evidence="2">Uncharacterized protein</fullName>
    </submittedName>
</protein>
<accession>A0A345PIY1</accession>
<dbReference type="Proteomes" id="UP000253908">
    <property type="component" value="Chromosome"/>
</dbReference>
<feature type="transmembrane region" description="Helical" evidence="1">
    <location>
        <begin position="45"/>
        <end position="65"/>
    </location>
</feature>
<gene>
    <name evidence="2" type="ORF">CUC15_13960</name>
</gene>
<dbReference type="RefSeq" id="WP_114917248.1">
    <property type="nucleotide sequence ID" value="NZ_CP024848.1"/>
</dbReference>
<organism evidence="2 3">
    <name type="scientific">Oceanobacillus zhaokaii</name>
    <dbReference type="NCBI Taxonomy" id="2052660"/>
    <lineage>
        <taxon>Bacteria</taxon>
        <taxon>Bacillati</taxon>
        <taxon>Bacillota</taxon>
        <taxon>Bacilli</taxon>
        <taxon>Bacillales</taxon>
        <taxon>Bacillaceae</taxon>
        <taxon>Oceanobacillus</taxon>
    </lineage>
</organism>
<keyword evidence="1" id="KW-0472">Membrane</keyword>
<keyword evidence="1" id="KW-1133">Transmembrane helix</keyword>
<keyword evidence="3" id="KW-1185">Reference proteome</keyword>
<evidence type="ECO:0000256" key="1">
    <source>
        <dbReference type="SAM" id="Phobius"/>
    </source>
</evidence>
<dbReference type="AlphaFoldDB" id="A0A345PIY1"/>
<evidence type="ECO:0000313" key="2">
    <source>
        <dbReference type="EMBL" id="AXI09961.1"/>
    </source>
</evidence>
<proteinExistence type="predicted"/>
<dbReference type="KEGG" id="ocn:CUC15_13960"/>
<reference evidence="3" key="1">
    <citation type="submission" date="2017-11" db="EMBL/GenBank/DDBJ databases">
        <authorList>
            <person name="Zhu W."/>
        </authorList>
    </citation>
    <scope>NUCLEOTIDE SEQUENCE [LARGE SCALE GENOMIC DNA]</scope>
    <source>
        <strain evidence="3">160</strain>
    </source>
</reference>
<dbReference type="EMBL" id="CP024848">
    <property type="protein sequence ID" value="AXI09961.1"/>
    <property type="molecule type" value="Genomic_DNA"/>
</dbReference>
<evidence type="ECO:0000313" key="3">
    <source>
        <dbReference type="Proteomes" id="UP000253908"/>
    </source>
</evidence>